<dbReference type="RefSeq" id="WP_136353166.1">
    <property type="nucleotide sequence ID" value="NZ_CP046266.1"/>
</dbReference>
<dbReference type="Pfam" id="PF00239">
    <property type="entry name" value="Resolvase"/>
    <property type="match status" value="1"/>
</dbReference>
<dbReference type="Gene3D" id="3.40.50.1390">
    <property type="entry name" value="Resolvase, N-terminal catalytic domain"/>
    <property type="match status" value="1"/>
</dbReference>
<organism evidence="2 3">
    <name type="scientific">Metabacillus sediminilitoris</name>
    <dbReference type="NCBI Taxonomy" id="2567941"/>
    <lineage>
        <taxon>Bacteria</taxon>
        <taxon>Bacillati</taxon>
        <taxon>Bacillota</taxon>
        <taxon>Bacilli</taxon>
        <taxon>Bacillales</taxon>
        <taxon>Bacillaceae</taxon>
        <taxon>Metabacillus</taxon>
    </lineage>
</organism>
<dbReference type="Gene3D" id="3.90.1750.20">
    <property type="entry name" value="Putative Large Serine Recombinase, Chain B, Domain 2"/>
    <property type="match status" value="1"/>
</dbReference>
<comment type="caution">
    <text evidence="2">The sequence shown here is derived from an EMBL/GenBank/DDBJ whole genome shotgun (WGS) entry which is preliminary data.</text>
</comment>
<dbReference type="AlphaFoldDB" id="A0A4S4BZ76"/>
<dbReference type="EMBL" id="SSNT01000006">
    <property type="protein sequence ID" value="THF80597.1"/>
    <property type="molecule type" value="Genomic_DNA"/>
</dbReference>
<dbReference type="InterPro" id="IPR006119">
    <property type="entry name" value="Resolv_N"/>
</dbReference>
<dbReference type="InterPro" id="IPR050639">
    <property type="entry name" value="SSR_resolvase"/>
</dbReference>
<dbReference type="PANTHER" id="PTHR30461">
    <property type="entry name" value="DNA-INVERTASE FROM LAMBDOID PROPHAGE"/>
    <property type="match status" value="1"/>
</dbReference>
<accession>A0A4S4BZ76</accession>
<dbReference type="Pfam" id="PF07508">
    <property type="entry name" value="Recombinase"/>
    <property type="match status" value="1"/>
</dbReference>
<dbReference type="PROSITE" id="PS51736">
    <property type="entry name" value="RECOMBINASES_3"/>
    <property type="match status" value="1"/>
</dbReference>
<keyword evidence="1" id="KW-0175">Coiled coil</keyword>
<dbReference type="InterPro" id="IPR036162">
    <property type="entry name" value="Resolvase-like_N_sf"/>
</dbReference>
<dbReference type="Proteomes" id="UP000310334">
    <property type="component" value="Unassembled WGS sequence"/>
</dbReference>
<sequence length="491" mass="57442">MIYNNENIKHVCVYLRLSRDEEGKGIDEVLKNHRETLIDLVKKNKWSYEVFEEVASSSTIEKREEMVKLIKRIEQYHFDAVVVMDIDRLSRNEFDQSDIKRLLFNTGTFIVTPYRLYDLRSDDDSLLLGITGLIASQEYKMILKRMQRGKMFAQKQGHWTNGKPPLAYDKDVKTKKLVPNKHAEDVRFIFNEVVGGTTIPAIVEQLKTMGVKTKEGKPFHYNAIVRLINNECYKGTLISNRGIGKNEGIKPKEEWIVINNCHEAIVDENVWEKANKIVNEYSFKAPRSKNRIYPTSNLIYCGQCGKLQGCNNHKRLGKIYIKVCKCGNRTFYYNPILKLIKEKVQTHKETILEAIQGIEEGSEEDNTEYKIKHLTKQIEKVQKALENINILFEEGEIDLLTYKERKAKRQTELKEIEKEIQEVHQNDVSVKKVGLQEQLKIIERLYDKWEILEGDGLTDEEINRMLHLLIEKIYWTYEKGSTEPTIKITYK</sequence>
<name>A0A4S4BZ76_9BACI</name>
<dbReference type="CDD" id="cd00338">
    <property type="entry name" value="Ser_Recombinase"/>
    <property type="match status" value="1"/>
</dbReference>
<dbReference type="PROSITE" id="PS51737">
    <property type="entry name" value="RECOMBINASE_DNA_BIND"/>
    <property type="match status" value="1"/>
</dbReference>
<dbReference type="InterPro" id="IPR011109">
    <property type="entry name" value="DNA_bind_recombinase_dom"/>
</dbReference>
<dbReference type="SMART" id="SM00857">
    <property type="entry name" value="Resolvase"/>
    <property type="match status" value="1"/>
</dbReference>
<evidence type="ECO:0000313" key="2">
    <source>
        <dbReference type="EMBL" id="THF80597.1"/>
    </source>
</evidence>
<protein>
    <submittedName>
        <fullName evidence="2">Recombinase family protein</fullName>
    </submittedName>
</protein>
<dbReference type="InterPro" id="IPR038109">
    <property type="entry name" value="DNA_bind_recomb_sf"/>
</dbReference>
<dbReference type="PANTHER" id="PTHR30461:SF23">
    <property type="entry name" value="DNA RECOMBINASE-RELATED"/>
    <property type="match status" value="1"/>
</dbReference>
<dbReference type="SUPFAM" id="SSF53041">
    <property type="entry name" value="Resolvase-like"/>
    <property type="match status" value="1"/>
</dbReference>
<keyword evidence="3" id="KW-1185">Reference proteome</keyword>
<reference evidence="2 3" key="1">
    <citation type="submission" date="2019-04" db="EMBL/GenBank/DDBJ databases">
        <title>Bacillus sediminilitoris sp. nov., isolated from a tidal flat sediment on the East China Sea.</title>
        <authorList>
            <person name="Wei Y."/>
            <person name="Mao H."/>
            <person name="Fang J."/>
        </authorList>
    </citation>
    <scope>NUCLEOTIDE SEQUENCE [LARGE SCALE GENOMIC DNA]</scope>
    <source>
        <strain evidence="2 3">DSL-17</strain>
    </source>
</reference>
<dbReference type="OrthoDB" id="65783at2"/>
<dbReference type="GO" id="GO:0000150">
    <property type="term" value="F:DNA strand exchange activity"/>
    <property type="evidence" value="ECO:0007669"/>
    <property type="project" value="InterPro"/>
</dbReference>
<evidence type="ECO:0000313" key="3">
    <source>
        <dbReference type="Proteomes" id="UP000310334"/>
    </source>
</evidence>
<proteinExistence type="predicted"/>
<evidence type="ECO:0000256" key="1">
    <source>
        <dbReference type="SAM" id="Coils"/>
    </source>
</evidence>
<gene>
    <name evidence="2" type="ORF">E6W99_09365</name>
</gene>
<feature type="coiled-coil region" evidence="1">
    <location>
        <begin position="371"/>
        <end position="426"/>
    </location>
</feature>
<dbReference type="GO" id="GO:0003677">
    <property type="term" value="F:DNA binding"/>
    <property type="evidence" value="ECO:0007669"/>
    <property type="project" value="InterPro"/>
</dbReference>